<sequence>MLVRSLVARSALQVTQKRGLIFSALATALGSLAFNENNRLASKMERGELHYHNVNEDMNRQKIKPGENKYFKRREPGYPGHIPLYGIEKLMMFVGSGIGSYFHPEKNMNIVALGESTAITPVLRRLQKQMLSDPVGRQILRERPRITSTSLNLEHLRSLPENSVGRTYVEWLDREGVSPDTRVPVRYIDNEELAYIYQRYRECHDFYHAITGLPIIIEGEIAVKVLEFMNMGIIMPGLGALLAPLRLKPSQRERLYNIYYPWAFRSGLNSKPLINVYWENILEQDVDAVRKTVGIEQPPDLRNLRKEYFAKLKKLKKV</sequence>
<dbReference type="InterPro" id="IPR007715">
    <property type="entry name" value="Coq4"/>
</dbReference>
<keyword evidence="5 7" id="KW-0456">Lyase</keyword>
<comment type="catalytic activity">
    <reaction evidence="7">
        <text>a 4-hydroxy-3-methoxy-5-(all-trans-polyprenyl)benzoate + H(+) = a 2-methoxy-6-(all-trans-polyprenyl)phenol + CO2</text>
        <dbReference type="Rhea" id="RHEA:81179"/>
        <dbReference type="Rhea" id="RHEA-COMP:9551"/>
        <dbReference type="Rhea" id="RHEA-COMP:10931"/>
        <dbReference type="ChEBI" id="CHEBI:15378"/>
        <dbReference type="ChEBI" id="CHEBI:16526"/>
        <dbReference type="ChEBI" id="CHEBI:62731"/>
        <dbReference type="ChEBI" id="CHEBI:84443"/>
        <dbReference type="EC" id="4.1.1.130"/>
    </reaction>
</comment>
<dbReference type="Proteomes" id="UP000182259">
    <property type="component" value="Chromosome I"/>
</dbReference>
<protein>
    <recommendedName>
        <fullName evidence="6">4-hydroxy-3-methoxy-5-polyprenylbenzoate decarboxylase</fullName>
    </recommendedName>
</protein>
<organism evidence="8 9">
    <name type="scientific">Sungouiella intermedia</name>
    <dbReference type="NCBI Taxonomy" id="45354"/>
    <lineage>
        <taxon>Eukaryota</taxon>
        <taxon>Fungi</taxon>
        <taxon>Dikarya</taxon>
        <taxon>Ascomycota</taxon>
        <taxon>Saccharomycotina</taxon>
        <taxon>Pichiomycetes</taxon>
        <taxon>Metschnikowiaceae</taxon>
        <taxon>Sungouiella</taxon>
    </lineage>
</organism>
<comment type="subunit">
    <text evidence="7">Component of a multi-subunit COQ enzyme complex, composed of at least COQ3, COQ4, COQ5, COQ6, COQ7 and COQ9.</text>
</comment>
<keyword evidence="4 7" id="KW-0472">Membrane</keyword>
<evidence type="ECO:0000256" key="2">
    <source>
        <dbReference type="ARBA" id="ARBA00022792"/>
    </source>
</evidence>
<dbReference type="PANTHER" id="PTHR12922:SF7">
    <property type="entry name" value="UBIQUINONE BIOSYNTHESIS PROTEIN COQ4 HOMOLOG, MITOCHONDRIAL"/>
    <property type="match status" value="1"/>
</dbReference>
<dbReference type="UniPathway" id="UPA00232"/>
<accession>A0A1L0BKB2</accession>
<keyword evidence="3 7" id="KW-0496">Mitochondrion</keyword>
<dbReference type="InterPro" id="IPR027540">
    <property type="entry name" value="Coq4_euk"/>
</dbReference>
<dbReference type="GO" id="GO:0120539">
    <property type="term" value="F:4-hydroxy-3-methoxy-5-polyprenylbenzoate decarboxylase activity"/>
    <property type="evidence" value="ECO:0007669"/>
    <property type="project" value="UniProtKB-EC"/>
</dbReference>
<evidence type="ECO:0000313" key="8">
    <source>
        <dbReference type="EMBL" id="SGZ50626.1"/>
    </source>
</evidence>
<evidence type="ECO:0000256" key="7">
    <source>
        <dbReference type="HAMAP-Rule" id="MF_03111"/>
    </source>
</evidence>
<evidence type="ECO:0000256" key="4">
    <source>
        <dbReference type="ARBA" id="ARBA00023136"/>
    </source>
</evidence>
<dbReference type="Pfam" id="PF05019">
    <property type="entry name" value="Coq4"/>
    <property type="match status" value="1"/>
</dbReference>
<comment type="cofactor">
    <cofactor evidence="7">
        <name>Zn(2+)</name>
        <dbReference type="ChEBI" id="CHEBI:29105"/>
    </cofactor>
</comment>
<dbReference type="EMBL" id="LT635764">
    <property type="protein sequence ID" value="SGZ50626.1"/>
    <property type="molecule type" value="Genomic_DNA"/>
</dbReference>
<evidence type="ECO:0000256" key="1">
    <source>
        <dbReference type="ARBA" id="ARBA00022688"/>
    </source>
</evidence>
<dbReference type="GO" id="GO:0008270">
    <property type="term" value="F:zinc ion binding"/>
    <property type="evidence" value="ECO:0007669"/>
    <property type="project" value="UniProtKB-UniRule"/>
</dbReference>
<dbReference type="GO" id="GO:0031314">
    <property type="term" value="C:extrinsic component of mitochondrial inner membrane"/>
    <property type="evidence" value="ECO:0007669"/>
    <property type="project" value="UniProtKB-UniRule"/>
</dbReference>
<evidence type="ECO:0000313" key="9">
    <source>
        <dbReference type="Proteomes" id="UP000182259"/>
    </source>
</evidence>
<keyword evidence="7" id="KW-0479">Metal-binding</keyword>
<evidence type="ECO:0000256" key="3">
    <source>
        <dbReference type="ARBA" id="ARBA00023128"/>
    </source>
</evidence>
<dbReference type="HAMAP" id="MF_03111">
    <property type="entry name" value="Coq4"/>
    <property type="match status" value="1"/>
</dbReference>
<name>A0A1L0BKB2_9ASCO</name>
<comment type="subcellular location">
    <subcellularLocation>
        <location evidence="7">Mitochondrion inner membrane</location>
        <topology evidence="7">Peripheral membrane protein</topology>
        <orientation evidence="7">Matrix side</orientation>
    </subcellularLocation>
</comment>
<feature type="binding site" evidence="7">
    <location>
        <position position="208"/>
    </location>
    <ligand>
        <name>Zn(2+)</name>
        <dbReference type="ChEBI" id="CHEBI:29105"/>
    </ligand>
</feature>
<evidence type="ECO:0000256" key="6">
    <source>
        <dbReference type="ARBA" id="ARBA00081568"/>
    </source>
</evidence>
<reference evidence="8 9" key="1">
    <citation type="submission" date="2016-10" db="EMBL/GenBank/DDBJ databases">
        <authorList>
            <person name="de Groot N.N."/>
        </authorList>
    </citation>
    <scope>NUCLEOTIDE SEQUENCE [LARGE SCALE GENOMIC DNA]</scope>
    <source>
        <strain evidence="8 9">PYCC 4715</strain>
    </source>
</reference>
<keyword evidence="1 7" id="KW-0831">Ubiquinone biosynthesis</keyword>
<proteinExistence type="inferred from homology"/>
<feature type="binding site" evidence="7">
    <location>
        <position position="204"/>
    </location>
    <ligand>
        <name>Zn(2+)</name>
        <dbReference type="ChEBI" id="CHEBI:29105"/>
    </ligand>
</feature>
<keyword evidence="7" id="KW-0862">Zinc</keyword>
<feature type="binding site" evidence="7">
    <location>
        <position position="220"/>
    </location>
    <ligand>
        <name>Zn(2+)</name>
        <dbReference type="ChEBI" id="CHEBI:29105"/>
    </ligand>
</feature>
<feature type="binding site" evidence="7">
    <location>
        <position position="205"/>
    </location>
    <ligand>
        <name>Zn(2+)</name>
        <dbReference type="ChEBI" id="CHEBI:29105"/>
    </ligand>
</feature>
<comment type="similarity">
    <text evidence="7">Belongs to the COQ4 family.</text>
</comment>
<keyword evidence="2 7" id="KW-0999">Mitochondrion inner membrane</keyword>
<dbReference type="PANTHER" id="PTHR12922">
    <property type="entry name" value="UBIQUINONE BIOSYNTHESIS PROTEIN"/>
    <property type="match status" value="1"/>
</dbReference>
<comment type="function">
    <text evidence="7">Lyase that catalyzes the C1-decarboxylation of 4-hydroxy-3-methoxy-5-(all-trans-polyprenyl)benzoic acid into 2-methoxy-6-(all-trans-polyprenyl)phenol during ubiquinone biosynthesis.</text>
</comment>
<comment type="pathway">
    <text evidence="7">Cofactor biosynthesis; ubiquinone biosynthesis.</text>
</comment>
<dbReference type="AlphaFoldDB" id="A0A1L0BKB2"/>
<gene>
    <name evidence="7" type="primary">COQ4</name>
    <name evidence="8" type="ORF">SAMEA4029009_CIC11G00000000658</name>
</gene>
<evidence type="ECO:0000256" key="5">
    <source>
        <dbReference type="ARBA" id="ARBA00023239"/>
    </source>
</evidence>